<dbReference type="Proteomes" id="UP001642502">
    <property type="component" value="Unassembled WGS sequence"/>
</dbReference>
<accession>A0ABP0DVN4</accession>
<sequence length="266" mass="28641">MAAATSAQLRFLTDAAHLMRQTAPRTSAYLMSRRLDLASTSQAAALASGTTPALASPQIDNQRQRVCTSCGLILVPGRDGTTLRIQPGRPVAKSQKTKQLQGKRGRNGKQRRLETDVNPIEATSDVETPAKLSRLSVTRTGITKVFVCGLCSRETRVALPPPPPLLKQRKHKIAAEARVSDERFASVAAKSEPVAEAPNAQSTAPVPSADPTRPLTLTPVKASNNANSKKRAKSRKAGLLALLDKSRAKDNSDVNLNFTFDDFRIN</sequence>
<dbReference type="Pfam" id="PF04032">
    <property type="entry name" value="Rpr2"/>
    <property type="match status" value="1"/>
</dbReference>
<dbReference type="InterPro" id="IPR007175">
    <property type="entry name" value="Rpr2/Snm1/Rpp21"/>
</dbReference>
<keyword evidence="3" id="KW-1185">Reference proteome</keyword>
<organism evidence="2 3">
    <name type="scientific">Sporothrix epigloea</name>
    <dbReference type="NCBI Taxonomy" id="1892477"/>
    <lineage>
        <taxon>Eukaryota</taxon>
        <taxon>Fungi</taxon>
        <taxon>Dikarya</taxon>
        <taxon>Ascomycota</taxon>
        <taxon>Pezizomycotina</taxon>
        <taxon>Sordariomycetes</taxon>
        <taxon>Sordariomycetidae</taxon>
        <taxon>Ophiostomatales</taxon>
        <taxon>Ophiostomataceae</taxon>
        <taxon>Sporothrix</taxon>
    </lineage>
</organism>
<evidence type="ECO:0000313" key="2">
    <source>
        <dbReference type="EMBL" id="CAK7271052.1"/>
    </source>
</evidence>
<feature type="compositionally biased region" description="Basic residues" evidence="1">
    <location>
        <begin position="101"/>
        <end position="110"/>
    </location>
</feature>
<feature type="region of interest" description="Disordered" evidence="1">
    <location>
        <begin position="84"/>
        <end position="113"/>
    </location>
</feature>
<protein>
    <submittedName>
        <fullName evidence="2">Uncharacterized protein</fullName>
    </submittedName>
</protein>
<feature type="region of interest" description="Disordered" evidence="1">
    <location>
        <begin position="189"/>
        <end position="235"/>
    </location>
</feature>
<reference evidence="2 3" key="1">
    <citation type="submission" date="2024-01" db="EMBL/GenBank/DDBJ databases">
        <authorList>
            <person name="Allen C."/>
            <person name="Tagirdzhanova G."/>
        </authorList>
    </citation>
    <scope>NUCLEOTIDE SEQUENCE [LARGE SCALE GENOMIC DNA]</scope>
    <source>
        <strain evidence="2 3">CBS 119000</strain>
    </source>
</reference>
<dbReference type="EMBL" id="CAWUON010000067">
    <property type="protein sequence ID" value="CAK7271052.1"/>
    <property type="molecule type" value="Genomic_DNA"/>
</dbReference>
<proteinExistence type="predicted"/>
<comment type="caution">
    <text evidence="2">The sequence shown here is derived from an EMBL/GenBank/DDBJ whole genome shotgun (WGS) entry which is preliminary data.</text>
</comment>
<evidence type="ECO:0000313" key="3">
    <source>
        <dbReference type="Proteomes" id="UP001642502"/>
    </source>
</evidence>
<name>A0ABP0DVN4_9PEZI</name>
<gene>
    <name evidence="2" type="ORF">SEPCBS119000_004402</name>
</gene>
<evidence type="ECO:0000256" key="1">
    <source>
        <dbReference type="SAM" id="MobiDB-lite"/>
    </source>
</evidence>